<keyword evidence="3" id="KW-0560">Oxidoreductase</keyword>
<dbReference type="CDD" id="cd08878">
    <property type="entry name" value="RHO_alpha_C_DMO-like"/>
    <property type="match status" value="1"/>
</dbReference>
<proteinExistence type="predicted"/>
<keyword evidence="5" id="KW-0411">Iron-sulfur</keyword>
<dbReference type="PROSITE" id="PS51296">
    <property type="entry name" value="RIESKE"/>
    <property type="match status" value="1"/>
</dbReference>
<feature type="domain" description="Rieske" evidence="6">
    <location>
        <begin position="27"/>
        <end position="135"/>
    </location>
</feature>
<evidence type="ECO:0000259" key="6">
    <source>
        <dbReference type="PROSITE" id="PS51296"/>
    </source>
</evidence>
<comment type="caution">
    <text evidence="7">The sequence shown here is derived from an EMBL/GenBank/DDBJ whole genome shotgun (WGS) entry which is preliminary data.</text>
</comment>
<dbReference type="RefSeq" id="WP_371752679.1">
    <property type="nucleotide sequence ID" value="NZ_JAYJLD010000003.1"/>
</dbReference>
<reference evidence="7" key="1">
    <citation type="submission" date="2023-12" db="EMBL/GenBank/DDBJ databases">
        <title>Fervidustalea candida gen. nov., sp. nov., a novel member of the family Paenibacillaceae isolated from a geothermal area.</title>
        <authorList>
            <person name="Li W.-J."/>
            <person name="Jiao J.-Y."/>
            <person name="Chen Y."/>
        </authorList>
    </citation>
    <scope>NUCLEOTIDE SEQUENCE</scope>
    <source>
        <strain evidence="7">SYSU GA230002</strain>
    </source>
</reference>
<dbReference type="Pfam" id="PF00355">
    <property type="entry name" value="Rieske"/>
    <property type="match status" value="1"/>
</dbReference>
<evidence type="ECO:0000313" key="7">
    <source>
        <dbReference type="EMBL" id="MEB3100562.1"/>
    </source>
</evidence>
<name>A0ABU5ZF93_9BACL</name>
<dbReference type="SUPFAM" id="SSF55961">
    <property type="entry name" value="Bet v1-like"/>
    <property type="match status" value="1"/>
</dbReference>
<evidence type="ECO:0000313" key="8">
    <source>
        <dbReference type="Proteomes" id="UP001310386"/>
    </source>
</evidence>
<evidence type="ECO:0000256" key="3">
    <source>
        <dbReference type="ARBA" id="ARBA00023002"/>
    </source>
</evidence>
<dbReference type="InterPro" id="IPR050584">
    <property type="entry name" value="Cholesterol_7-desaturase"/>
</dbReference>
<dbReference type="PANTHER" id="PTHR21266:SF59">
    <property type="entry name" value="BLR4922 PROTEIN"/>
    <property type="match status" value="1"/>
</dbReference>
<gene>
    <name evidence="7" type="ORF">VF724_02680</name>
</gene>
<dbReference type="Gene3D" id="2.102.10.10">
    <property type="entry name" value="Rieske [2Fe-2S] iron-sulphur domain"/>
    <property type="match status" value="1"/>
</dbReference>
<organism evidence="7 8">
    <name type="scientific">Ferviditalea candida</name>
    <dbReference type="NCBI Taxonomy" id="3108399"/>
    <lineage>
        <taxon>Bacteria</taxon>
        <taxon>Bacillati</taxon>
        <taxon>Bacillota</taxon>
        <taxon>Bacilli</taxon>
        <taxon>Bacillales</taxon>
        <taxon>Paenibacillaceae</taxon>
        <taxon>Ferviditalea</taxon>
    </lineage>
</organism>
<keyword evidence="8" id="KW-1185">Reference proteome</keyword>
<dbReference type="InterPro" id="IPR045623">
    <property type="entry name" value="LigXa_C"/>
</dbReference>
<dbReference type="Pfam" id="PF19301">
    <property type="entry name" value="LigXa_C"/>
    <property type="match status" value="1"/>
</dbReference>
<accession>A0ABU5ZF93</accession>
<dbReference type="InterPro" id="IPR036922">
    <property type="entry name" value="Rieske_2Fe-2S_sf"/>
</dbReference>
<protein>
    <submittedName>
        <fullName evidence="7">Rieske 2Fe-2S domain-containing protein</fullName>
    </submittedName>
</protein>
<evidence type="ECO:0000256" key="2">
    <source>
        <dbReference type="ARBA" id="ARBA00022723"/>
    </source>
</evidence>
<keyword evidence="4" id="KW-0408">Iron</keyword>
<keyword evidence="2" id="KW-0479">Metal-binding</keyword>
<dbReference type="Proteomes" id="UP001310386">
    <property type="component" value="Unassembled WGS sequence"/>
</dbReference>
<dbReference type="EMBL" id="JAYJLD010000003">
    <property type="protein sequence ID" value="MEB3100562.1"/>
    <property type="molecule type" value="Genomic_DNA"/>
</dbReference>
<dbReference type="InterPro" id="IPR017941">
    <property type="entry name" value="Rieske_2Fe-2S"/>
</dbReference>
<keyword evidence="1" id="KW-0001">2Fe-2S</keyword>
<evidence type="ECO:0000256" key="4">
    <source>
        <dbReference type="ARBA" id="ARBA00023004"/>
    </source>
</evidence>
<dbReference type="PANTHER" id="PTHR21266">
    <property type="entry name" value="IRON-SULFUR DOMAIN CONTAINING PROTEIN"/>
    <property type="match status" value="1"/>
</dbReference>
<dbReference type="SUPFAM" id="SSF50022">
    <property type="entry name" value="ISP domain"/>
    <property type="match status" value="1"/>
</dbReference>
<evidence type="ECO:0000256" key="5">
    <source>
        <dbReference type="ARBA" id="ARBA00023014"/>
    </source>
</evidence>
<evidence type="ECO:0000256" key="1">
    <source>
        <dbReference type="ARBA" id="ARBA00022714"/>
    </source>
</evidence>
<sequence>MLTKEQNELLTRVEGDAPMGKMLRQYWLPALRSEALVADGDPVRVRLFGQNFVAFRGTDGKAAIFDEGCPHRGASLLLARNEDCALTCIFHGWKFGNNGKTVDVPTEPKDRREAFAKKVPLKSYPVKEAGTMVWVWLGEGEVPEFPMLKFNTMPDTHVRAWVAYVQVNWLQGLEATVDTAHVGVLHKSHIGLLSEGDEFEDIAPRYDIDPQPYGLRAAALRRMKDGSEYVRVTEYVAPWYSFIPQPGTHAVCTISTPIDDYNVGQWYISFDSEQPLSEDKIQFFESMIGPDPNNFYNPKGTFENRWLQDRELMKQGHFSGVQGIPIEDFIVEESMGPIADRTKEFLGSTDIAIARMRRMFLKSLEDFKNGLPPFALNIKIDYSKIKTNTFYVPKNTDWRDKFKEIAMK</sequence>